<name>A0A239VSX3_9MICO</name>
<dbReference type="GO" id="GO:0005886">
    <property type="term" value="C:plasma membrane"/>
    <property type="evidence" value="ECO:0007669"/>
    <property type="project" value="UniProtKB-SubCell"/>
</dbReference>
<dbReference type="STRING" id="1121387.GCA_000429885_00600"/>
<keyword evidence="4 8" id="KW-0812">Transmembrane</keyword>
<evidence type="ECO:0000256" key="8">
    <source>
        <dbReference type="SAM" id="Phobius"/>
    </source>
</evidence>
<dbReference type="KEGG" id="dco:SAMEA4475696_2233"/>
<evidence type="ECO:0000256" key="4">
    <source>
        <dbReference type="ARBA" id="ARBA00022692"/>
    </source>
</evidence>
<evidence type="ECO:0000256" key="7">
    <source>
        <dbReference type="ARBA" id="ARBA00023136"/>
    </source>
</evidence>
<keyword evidence="6" id="KW-0406">Ion transport</keyword>
<feature type="transmembrane region" description="Helical" evidence="8">
    <location>
        <begin position="56"/>
        <end position="78"/>
    </location>
</feature>
<evidence type="ECO:0000256" key="1">
    <source>
        <dbReference type="ARBA" id="ARBA00004651"/>
    </source>
</evidence>
<keyword evidence="10" id="KW-1185">Reference proteome</keyword>
<dbReference type="RefSeq" id="WP_231935389.1">
    <property type="nucleotide sequence ID" value="NZ_LT906453.1"/>
</dbReference>
<keyword evidence="2" id="KW-0813">Transport</keyword>
<gene>
    <name evidence="9" type="primary">ktrB_1</name>
    <name evidence="9" type="ORF">SAMEA4475696_02233</name>
</gene>
<protein>
    <submittedName>
        <fullName evidence="9">Ktr system potassium uptake protein B</fullName>
    </submittedName>
</protein>
<keyword evidence="5 8" id="KW-1133">Transmembrane helix</keyword>
<evidence type="ECO:0000256" key="6">
    <source>
        <dbReference type="ARBA" id="ARBA00023065"/>
    </source>
</evidence>
<proteinExistence type="predicted"/>
<dbReference type="InterPro" id="IPR003445">
    <property type="entry name" value="Cat_transpt"/>
</dbReference>
<evidence type="ECO:0000256" key="5">
    <source>
        <dbReference type="ARBA" id="ARBA00022989"/>
    </source>
</evidence>
<dbReference type="AlphaFoldDB" id="A0A239VSX3"/>
<evidence type="ECO:0000313" key="10">
    <source>
        <dbReference type="Proteomes" id="UP000242637"/>
    </source>
</evidence>
<evidence type="ECO:0000313" key="9">
    <source>
        <dbReference type="EMBL" id="SNV25347.1"/>
    </source>
</evidence>
<feature type="transmembrane region" description="Helical" evidence="8">
    <location>
        <begin position="90"/>
        <end position="114"/>
    </location>
</feature>
<accession>A0A239VSX3</accession>
<dbReference type="PANTHER" id="PTHR32024">
    <property type="entry name" value="TRK SYSTEM POTASSIUM UPTAKE PROTEIN TRKG-RELATED"/>
    <property type="match status" value="1"/>
</dbReference>
<feature type="transmembrane region" description="Helical" evidence="8">
    <location>
        <begin position="29"/>
        <end position="50"/>
    </location>
</feature>
<comment type="subcellular location">
    <subcellularLocation>
        <location evidence="1">Cell membrane</location>
        <topology evidence="1">Multi-pass membrane protein</topology>
    </subcellularLocation>
</comment>
<keyword evidence="3" id="KW-1003">Cell membrane</keyword>
<evidence type="ECO:0000256" key="2">
    <source>
        <dbReference type="ARBA" id="ARBA00022448"/>
    </source>
</evidence>
<evidence type="ECO:0000256" key="3">
    <source>
        <dbReference type="ARBA" id="ARBA00022475"/>
    </source>
</evidence>
<feature type="transmembrane region" description="Helical" evidence="8">
    <location>
        <begin position="314"/>
        <end position="343"/>
    </location>
</feature>
<dbReference type="GO" id="GO:0030001">
    <property type="term" value="P:metal ion transport"/>
    <property type="evidence" value="ECO:0007669"/>
    <property type="project" value="UniProtKB-ARBA"/>
</dbReference>
<feature type="transmembrane region" description="Helical" evidence="8">
    <location>
        <begin position="173"/>
        <end position="195"/>
    </location>
</feature>
<feature type="transmembrane region" description="Helical" evidence="8">
    <location>
        <begin position="422"/>
        <end position="444"/>
    </location>
</feature>
<dbReference type="PANTHER" id="PTHR32024:SF1">
    <property type="entry name" value="KTR SYSTEM POTASSIUM UPTAKE PROTEIN B"/>
    <property type="match status" value="1"/>
</dbReference>
<sequence>MPSQTRTPPHKSPTTTAPARKLRLRPGQAVVAGFAAAIAVGTALLMLPIAKTGPGGATFVEALFTATSAVCVTGLTVVDTATYWTPLGQVIIIALIQVGGLGIMTVASLLVALLSHRFALTTALNAAEETKALGPGQALAVVRRVVLYSLAIETITALALTGRFILHYHQTPGLALWHGTFHAISAFNNAGFALWTDNLMHFVTDPWICLPIAAAIIVGGIGFPVLFELRHTWNKPNRWTVHTRIALYATAAFLIIGWIAICALEWTNPHTMGPLDTKGKLLSGFFQSVMPRTAGFNSLDYSTMHPQTWLVTDMLMFVGGSSAGTAGGIKVTTFSVLAFVILAEIRGEPSVRVYNRRLGHGIQRAAITVVLLSALLVITATTVFIICTEYSLDRSLFEVISAFATVGLTTGITPTLPTPERLILVALMFIGRLGPTTFASALALQQRRRVYELPEERPIIG</sequence>
<feature type="transmembrane region" description="Helical" evidence="8">
    <location>
        <begin position="145"/>
        <end position="166"/>
    </location>
</feature>
<feature type="transmembrane region" description="Helical" evidence="8">
    <location>
        <begin position="207"/>
        <end position="227"/>
    </location>
</feature>
<organism evidence="9 10">
    <name type="scientific">Dermatophilus congolensis</name>
    <dbReference type="NCBI Taxonomy" id="1863"/>
    <lineage>
        <taxon>Bacteria</taxon>
        <taxon>Bacillati</taxon>
        <taxon>Actinomycetota</taxon>
        <taxon>Actinomycetes</taxon>
        <taxon>Micrococcales</taxon>
        <taxon>Dermatophilaceae</taxon>
        <taxon>Dermatophilus</taxon>
    </lineage>
</organism>
<feature type="transmembrane region" description="Helical" evidence="8">
    <location>
        <begin position="247"/>
        <end position="266"/>
    </location>
</feature>
<dbReference type="GO" id="GO:0008324">
    <property type="term" value="F:monoatomic cation transmembrane transporter activity"/>
    <property type="evidence" value="ECO:0007669"/>
    <property type="project" value="InterPro"/>
</dbReference>
<dbReference type="Proteomes" id="UP000242637">
    <property type="component" value="Chromosome 1"/>
</dbReference>
<dbReference type="Pfam" id="PF02386">
    <property type="entry name" value="TrkH"/>
    <property type="match status" value="1"/>
</dbReference>
<feature type="transmembrane region" description="Helical" evidence="8">
    <location>
        <begin position="364"/>
        <end position="386"/>
    </location>
</feature>
<dbReference type="GeneID" id="63460399"/>
<keyword evidence="7 8" id="KW-0472">Membrane</keyword>
<dbReference type="EMBL" id="LT906453">
    <property type="protein sequence ID" value="SNV25347.1"/>
    <property type="molecule type" value="Genomic_DNA"/>
</dbReference>
<reference evidence="9 10" key="1">
    <citation type="submission" date="2017-06" db="EMBL/GenBank/DDBJ databases">
        <authorList>
            <consortium name="Pathogen Informatics"/>
        </authorList>
    </citation>
    <scope>NUCLEOTIDE SEQUENCE [LARGE SCALE GENOMIC DNA]</scope>
    <source>
        <strain evidence="9 10">NCTC13039</strain>
    </source>
</reference>